<dbReference type="PROSITE" id="PS51352">
    <property type="entry name" value="THIOREDOXIN_2"/>
    <property type="match status" value="1"/>
</dbReference>
<dbReference type="InterPro" id="IPR050553">
    <property type="entry name" value="Thioredoxin_ResA/DsbE_sf"/>
</dbReference>
<reference evidence="3 4" key="1">
    <citation type="submission" date="2019-02" db="EMBL/GenBank/DDBJ databases">
        <title>Pedobacter sp. RP-1-13 sp. nov., isolated from Arctic soil.</title>
        <authorList>
            <person name="Dahal R.H."/>
        </authorList>
    </citation>
    <scope>NUCLEOTIDE SEQUENCE [LARGE SCALE GENOMIC DNA]</scope>
    <source>
        <strain evidence="3 4">RP-1-13</strain>
    </source>
</reference>
<comment type="caution">
    <text evidence="3">The sequence shown here is derived from an EMBL/GenBank/DDBJ whole genome shotgun (WGS) entry which is preliminary data.</text>
</comment>
<evidence type="ECO:0000259" key="2">
    <source>
        <dbReference type="PROSITE" id="PS51352"/>
    </source>
</evidence>
<evidence type="ECO:0000256" key="1">
    <source>
        <dbReference type="SAM" id="SignalP"/>
    </source>
</evidence>
<dbReference type="RefSeq" id="WP_131552048.1">
    <property type="nucleotide sequence ID" value="NZ_SJSK01000001.1"/>
</dbReference>
<dbReference type="Gene3D" id="3.40.30.10">
    <property type="entry name" value="Glutaredoxin"/>
    <property type="match status" value="1"/>
</dbReference>
<evidence type="ECO:0000313" key="4">
    <source>
        <dbReference type="Proteomes" id="UP000292884"/>
    </source>
</evidence>
<dbReference type="AlphaFoldDB" id="A0A4R0N4A2"/>
<name>A0A4R0N4A2_9SPHI</name>
<dbReference type="InterPro" id="IPR013766">
    <property type="entry name" value="Thioredoxin_domain"/>
</dbReference>
<evidence type="ECO:0000313" key="3">
    <source>
        <dbReference type="EMBL" id="TCC94187.1"/>
    </source>
</evidence>
<dbReference type="InterPro" id="IPR013740">
    <property type="entry name" value="Redoxin"/>
</dbReference>
<dbReference type="SUPFAM" id="SSF52833">
    <property type="entry name" value="Thioredoxin-like"/>
    <property type="match status" value="1"/>
</dbReference>
<dbReference type="OrthoDB" id="793244at2"/>
<feature type="domain" description="Thioredoxin" evidence="2">
    <location>
        <begin position="27"/>
        <end position="184"/>
    </location>
</feature>
<keyword evidence="1" id="KW-0732">Signal</keyword>
<accession>A0A4R0N4A2</accession>
<dbReference type="CDD" id="cd02966">
    <property type="entry name" value="TlpA_like_family"/>
    <property type="match status" value="1"/>
</dbReference>
<dbReference type="EMBL" id="SJSK01000001">
    <property type="protein sequence ID" value="TCC94187.1"/>
    <property type="molecule type" value="Genomic_DNA"/>
</dbReference>
<dbReference type="GO" id="GO:0016491">
    <property type="term" value="F:oxidoreductase activity"/>
    <property type="evidence" value="ECO:0007669"/>
    <property type="project" value="InterPro"/>
</dbReference>
<feature type="chain" id="PRO_5020789538" evidence="1">
    <location>
        <begin position="22"/>
        <end position="194"/>
    </location>
</feature>
<proteinExistence type="predicted"/>
<protein>
    <submittedName>
        <fullName evidence="3">TlpA family protein disulfide reductase</fullName>
    </submittedName>
</protein>
<sequence>MKKTTIICVMALSCLNFFAEAQEMKPLNLGQKIPATTLNQNYPVLGTATKQHDSLNLSQFKGKLILLDFWATWCTNCIYKFDLLGQLQEKYKTQFQVVLVNAKYTKDTPERMRGILSGEKAPFIKANLTTIYNDTVLYKLFPHSYLPHYVWLGAKGEVLAITGAEMINEQTIEHYLADIKDENNKAQAELTNKP</sequence>
<dbReference type="InterPro" id="IPR036249">
    <property type="entry name" value="Thioredoxin-like_sf"/>
</dbReference>
<dbReference type="Pfam" id="PF08534">
    <property type="entry name" value="Redoxin"/>
    <property type="match status" value="1"/>
</dbReference>
<dbReference type="Proteomes" id="UP000292884">
    <property type="component" value="Unassembled WGS sequence"/>
</dbReference>
<dbReference type="PANTHER" id="PTHR42852">
    <property type="entry name" value="THIOL:DISULFIDE INTERCHANGE PROTEIN DSBE"/>
    <property type="match status" value="1"/>
</dbReference>
<keyword evidence="4" id="KW-1185">Reference proteome</keyword>
<dbReference type="PANTHER" id="PTHR42852:SF13">
    <property type="entry name" value="PROTEIN DIPZ"/>
    <property type="match status" value="1"/>
</dbReference>
<feature type="signal peptide" evidence="1">
    <location>
        <begin position="1"/>
        <end position="21"/>
    </location>
</feature>
<gene>
    <name evidence="3" type="ORF">EZ428_05255</name>
</gene>
<organism evidence="3 4">
    <name type="scientific">Pedobacter frigiditerrae</name>
    <dbReference type="NCBI Taxonomy" id="2530452"/>
    <lineage>
        <taxon>Bacteria</taxon>
        <taxon>Pseudomonadati</taxon>
        <taxon>Bacteroidota</taxon>
        <taxon>Sphingobacteriia</taxon>
        <taxon>Sphingobacteriales</taxon>
        <taxon>Sphingobacteriaceae</taxon>
        <taxon>Pedobacter</taxon>
    </lineage>
</organism>